<dbReference type="PANTHER" id="PTHR12532">
    <property type="entry name" value="TRANSLATIONAL ACTIVATOR OF CYTOCHROME C OXIDASE 1"/>
    <property type="match status" value="1"/>
</dbReference>
<keyword evidence="3" id="KW-0810">Translation regulation</keyword>
<dbReference type="FunFam" id="1.10.10.200:FF:000002">
    <property type="entry name" value="Probable transcriptional regulatory protein CLM62_37755"/>
    <property type="match status" value="1"/>
</dbReference>
<dbReference type="Pfam" id="PF20772">
    <property type="entry name" value="TACO1_YebC_N"/>
    <property type="match status" value="1"/>
</dbReference>
<organism evidence="12 14">
    <name type="scientific">Ignelater luminosus</name>
    <name type="common">Cucubano</name>
    <name type="synonym">Pyrophorus luminosus</name>
    <dbReference type="NCBI Taxonomy" id="2038154"/>
    <lineage>
        <taxon>Eukaryota</taxon>
        <taxon>Metazoa</taxon>
        <taxon>Ecdysozoa</taxon>
        <taxon>Arthropoda</taxon>
        <taxon>Hexapoda</taxon>
        <taxon>Insecta</taxon>
        <taxon>Pterygota</taxon>
        <taxon>Neoptera</taxon>
        <taxon>Endopterygota</taxon>
        <taxon>Coleoptera</taxon>
        <taxon>Polyphaga</taxon>
        <taxon>Elateriformia</taxon>
        <taxon>Elateroidea</taxon>
        <taxon>Elateridae</taxon>
        <taxon>Agrypninae</taxon>
        <taxon>Pyrophorini</taxon>
        <taxon>Ignelater</taxon>
    </lineage>
</organism>
<dbReference type="InterPro" id="IPR049083">
    <property type="entry name" value="TACO1_YebC_N"/>
</dbReference>
<dbReference type="InterPro" id="IPR048300">
    <property type="entry name" value="TACO1_YebC-like_2nd/3rd_dom"/>
</dbReference>
<keyword evidence="5" id="KW-0496">Mitochondrion</keyword>
<dbReference type="PANTHER" id="PTHR12532:SF0">
    <property type="entry name" value="TRANSLATIONAL ACTIVATOR OF CYTOCHROME C OXIDASE 1"/>
    <property type="match status" value="1"/>
</dbReference>
<feature type="domain" description="TACO1/YebC-like N-terminal" evidence="11">
    <location>
        <begin position="31"/>
        <end position="101"/>
    </location>
</feature>
<evidence type="ECO:0000256" key="2">
    <source>
        <dbReference type="ARBA" id="ARBA00008724"/>
    </source>
</evidence>
<comment type="similarity">
    <text evidence="2">Belongs to the TACO1 family.</text>
</comment>
<dbReference type="InterPro" id="IPR026564">
    <property type="entry name" value="Transcrip_reg_TACO1-like_dom3"/>
</dbReference>
<dbReference type="EMBL" id="VTPC01081573">
    <property type="protein sequence ID" value="KAF2887834.1"/>
    <property type="molecule type" value="Genomic_DNA"/>
</dbReference>
<evidence type="ECO:0000256" key="4">
    <source>
        <dbReference type="ARBA" id="ARBA00023054"/>
    </source>
</evidence>
<evidence type="ECO:0000313" key="14">
    <source>
        <dbReference type="Proteomes" id="UP000801492"/>
    </source>
</evidence>
<evidence type="ECO:0000256" key="5">
    <source>
        <dbReference type="ARBA" id="ARBA00023128"/>
    </source>
</evidence>
<dbReference type="Gene3D" id="3.30.70.980">
    <property type="match status" value="2"/>
</dbReference>
<evidence type="ECO:0000256" key="1">
    <source>
        <dbReference type="ARBA" id="ARBA00004173"/>
    </source>
</evidence>
<evidence type="ECO:0000256" key="3">
    <source>
        <dbReference type="ARBA" id="ARBA00022845"/>
    </source>
</evidence>
<dbReference type="OrthoDB" id="2017544at2759"/>
<name>A0A8K0G6H4_IGNLU</name>
<dbReference type="AlphaFoldDB" id="A0A8K0G6H4"/>
<evidence type="ECO:0000256" key="7">
    <source>
        <dbReference type="ARBA" id="ARBA00053642"/>
    </source>
</evidence>
<proteinExistence type="inferred from homology"/>
<dbReference type="EMBL" id="VTPC01001983">
    <property type="protein sequence ID" value="KAF2900835.1"/>
    <property type="molecule type" value="Genomic_DNA"/>
</dbReference>
<evidence type="ECO:0000256" key="9">
    <source>
        <dbReference type="ARBA" id="ARBA00075676"/>
    </source>
</evidence>
<accession>A0A8K0G6H4</accession>
<dbReference type="GO" id="GO:0005739">
    <property type="term" value="C:mitochondrion"/>
    <property type="evidence" value="ECO:0007669"/>
    <property type="project" value="UniProtKB-SubCell"/>
</dbReference>
<dbReference type="GO" id="GO:0006417">
    <property type="term" value="P:regulation of translation"/>
    <property type="evidence" value="ECO:0007669"/>
    <property type="project" value="UniProtKB-KW"/>
</dbReference>
<evidence type="ECO:0000259" key="10">
    <source>
        <dbReference type="Pfam" id="PF01709"/>
    </source>
</evidence>
<dbReference type="SUPFAM" id="SSF75625">
    <property type="entry name" value="YebC-like"/>
    <property type="match status" value="1"/>
</dbReference>
<dbReference type="FunFam" id="3.30.70.980:FF:000008">
    <property type="entry name" value="Translational activator of cytochrome c oxidase 1"/>
    <property type="match status" value="1"/>
</dbReference>
<keyword evidence="4" id="KW-0175">Coiled coil</keyword>
<dbReference type="Gene3D" id="1.10.10.200">
    <property type="match status" value="1"/>
</dbReference>
<comment type="function">
    <text evidence="7">Acts as a translational activator of mitochondrially-encoded cytochrome c oxidase 1.</text>
</comment>
<evidence type="ECO:0000313" key="12">
    <source>
        <dbReference type="EMBL" id="KAF2887834.1"/>
    </source>
</evidence>
<feature type="domain" description="TACO1/YebC-like second and third" evidence="10">
    <location>
        <begin position="107"/>
        <end position="270"/>
    </location>
</feature>
<gene>
    <name evidence="13" type="ORF">ILUMI_05374</name>
    <name evidence="12" type="ORF">ILUMI_18339</name>
</gene>
<dbReference type="InterPro" id="IPR002876">
    <property type="entry name" value="Transcrip_reg_TACO1-like"/>
</dbReference>
<comment type="caution">
    <text evidence="12">The sequence shown here is derived from an EMBL/GenBank/DDBJ whole genome shotgun (WGS) entry which is preliminary data.</text>
</comment>
<dbReference type="InterPro" id="IPR017856">
    <property type="entry name" value="Integrase-like_N"/>
</dbReference>
<sequence>MLKNFFTVSLQKHMIPLKNYNYVCKRLAGHSKWANIKHTKGLKDAQRGKMFTKLGQQIKVAIQEGGSPNPAYNARLQQVISQCKRVNMPVATIESVIKSTQKDKTQYKQQVLEIRGPGGCIILCEVLTPNLTKTRNDIATIIKKHLSKYSDGGQHLFEHKGIIEAQLPLQKENVTNEGILEIATNDAVECEAEDVKLLEETKTLQFLCDPIMFMQVQKKLEDLNYTIVMASVEYIPKLQVALSDSDLELCSNLFEKLENIDEVIKLHDNIA</sequence>
<evidence type="ECO:0000256" key="6">
    <source>
        <dbReference type="ARBA" id="ARBA00023159"/>
    </source>
</evidence>
<keyword evidence="14" id="KW-1185">Reference proteome</keyword>
<evidence type="ECO:0000256" key="8">
    <source>
        <dbReference type="ARBA" id="ARBA00073666"/>
    </source>
</evidence>
<protein>
    <recommendedName>
        <fullName evidence="8">Translational activator of cytochrome c oxidase 1</fullName>
    </recommendedName>
    <alternativeName>
        <fullName evidence="9">Coiled-coil domain-containing protein 44</fullName>
    </alternativeName>
</protein>
<dbReference type="InterPro" id="IPR029072">
    <property type="entry name" value="YebC-like"/>
</dbReference>
<keyword evidence="6" id="KW-0010">Activator</keyword>
<evidence type="ECO:0000259" key="11">
    <source>
        <dbReference type="Pfam" id="PF20772"/>
    </source>
</evidence>
<comment type="subcellular location">
    <subcellularLocation>
        <location evidence="1">Mitochondrion</location>
    </subcellularLocation>
</comment>
<dbReference type="Pfam" id="PF01709">
    <property type="entry name" value="Transcrip_reg"/>
    <property type="match status" value="1"/>
</dbReference>
<dbReference type="Proteomes" id="UP000801492">
    <property type="component" value="Unassembled WGS sequence"/>
</dbReference>
<reference evidence="12" key="1">
    <citation type="submission" date="2019-08" db="EMBL/GenBank/DDBJ databases">
        <title>The genome of the North American firefly Photinus pyralis.</title>
        <authorList>
            <consortium name="Photinus pyralis genome working group"/>
            <person name="Fallon T.R."/>
            <person name="Sander Lower S.E."/>
            <person name="Weng J.-K."/>
        </authorList>
    </citation>
    <scope>NUCLEOTIDE SEQUENCE</scope>
    <source>
        <strain evidence="12">TRF0915ILg1</strain>
        <tissue evidence="12">Whole body</tissue>
    </source>
</reference>
<evidence type="ECO:0000313" key="13">
    <source>
        <dbReference type="EMBL" id="KAF2900835.1"/>
    </source>
</evidence>